<reference evidence="1" key="1">
    <citation type="submission" date="2016-10" db="EMBL/GenBank/DDBJ databases">
        <title>Sequence of Gallionella enrichment culture.</title>
        <authorList>
            <person name="Poehlein A."/>
            <person name="Muehling M."/>
            <person name="Daniel R."/>
        </authorList>
    </citation>
    <scope>NUCLEOTIDE SEQUENCE</scope>
</reference>
<dbReference type="EMBL" id="MLJW01007433">
    <property type="protein sequence ID" value="OIQ65310.1"/>
    <property type="molecule type" value="Genomic_DNA"/>
</dbReference>
<organism evidence="1">
    <name type="scientific">mine drainage metagenome</name>
    <dbReference type="NCBI Taxonomy" id="410659"/>
    <lineage>
        <taxon>unclassified sequences</taxon>
        <taxon>metagenomes</taxon>
        <taxon>ecological metagenomes</taxon>
    </lineage>
</organism>
<accession>A0A1J5P2G4</accession>
<comment type="caution">
    <text evidence="1">The sequence shown here is derived from an EMBL/GenBank/DDBJ whole genome shotgun (WGS) entry which is preliminary data.</text>
</comment>
<sequence length="194" mass="20411">MRLKAPATRSNSSGIGRVTGCAACPSPTCKAADSSVLSGGMRPNWISAAPATATMRLTMSKAATRFRGSRTKPAAGKPIQYTTLESTGVFTQSTGRGVDCQIASCPAARRGRSRPKNHATRTFGVPLASTGAASLTSSLPARSFRTDARKSAWPAASRPRSAVRSICVCATMNGAKCSMRWRCTRLRNKVQLAS</sequence>
<gene>
    <name evidence="1" type="ORF">GALL_531320</name>
</gene>
<evidence type="ECO:0000313" key="1">
    <source>
        <dbReference type="EMBL" id="OIQ65310.1"/>
    </source>
</evidence>
<dbReference type="AlphaFoldDB" id="A0A1J5P2G4"/>
<proteinExistence type="predicted"/>
<protein>
    <submittedName>
        <fullName evidence="1">Uncharacterized protein</fullName>
    </submittedName>
</protein>
<name>A0A1J5P2G4_9ZZZZ</name>